<keyword evidence="3" id="KW-1003">Cell membrane</keyword>
<dbReference type="SMART" id="SM01381">
    <property type="entry name" value="7TM_GPCR_Srsx"/>
    <property type="match status" value="1"/>
</dbReference>
<evidence type="ECO:0000256" key="8">
    <source>
        <dbReference type="ARBA" id="ARBA00023157"/>
    </source>
</evidence>
<feature type="transmembrane region" description="Helical" evidence="12">
    <location>
        <begin position="404"/>
        <end position="423"/>
    </location>
</feature>
<dbReference type="FunFam" id="1.20.1070.10:FF:000264">
    <property type="entry name" value="5-hydroxytryptamine receptor 1"/>
    <property type="match status" value="1"/>
</dbReference>
<feature type="transmembrane region" description="Helical" evidence="12">
    <location>
        <begin position="229"/>
        <end position="249"/>
    </location>
</feature>
<evidence type="ECO:0000256" key="3">
    <source>
        <dbReference type="ARBA" id="ARBA00022475"/>
    </source>
</evidence>
<feature type="domain" description="G-protein coupled receptors family 1 profile" evidence="13">
    <location>
        <begin position="129"/>
        <end position="420"/>
    </location>
</feature>
<name>A0A182S628_9DIPT</name>
<dbReference type="PANTHER" id="PTHR24248:SF199">
    <property type="entry name" value="IP13425P-RELATED"/>
    <property type="match status" value="1"/>
</dbReference>
<keyword evidence="10 11" id="KW-0807">Transducer</keyword>
<feature type="transmembrane region" description="Helical" evidence="12">
    <location>
        <begin position="370"/>
        <end position="392"/>
    </location>
</feature>
<dbReference type="AlphaFoldDB" id="A0A182S628"/>
<evidence type="ECO:0000256" key="10">
    <source>
        <dbReference type="ARBA" id="ARBA00023224"/>
    </source>
</evidence>
<dbReference type="CDD" id="cd15329">
    <property type="entry name" value="7tmA_5-HT7"/>
    <property type="match status" value="1"/>
</dbReference>
<keyword evidence="7 12" id="KW-0472">Membrane</keyword>
<keyword evidence="8" id="KW-1015">Disulfide bond</keyword>
<dbReference type="VEuPathDB" id="VectorBase:AMAM000375"/>
<evidence type="ECO:0000256" key="9">
    <source>
        <dbReference type="ARBA" id="ARBA00023170"/>
    </source>
</evidence>
<dbReference type="PANTHER" id="PTHR24248">
    <property type="entry name" value="ADRENERGIC RECEPTOR-RELATED G-PROTEIN COUPLED RECEPTOR"/>
    <property type="match status" value="1"/>
</dbReference>
<accession>A0A182S628</accession>
<dbReference type="PRINTS" id="PR00237">
    <property type="entry name" value="GPCRRHODOPSN"/>
</dbReference>
<evidence type="ECO:0000259" key="13">
    <source>
        <dbReference type="PROSITE" id="PS50262"/>
    </source>
</evidence>
<organism evidence="14 15">
    <name type="scientific">Anopheles maculatus</name>
    <dbReference type="NCBI Taxonomy" id="74869"/>
    <lineage>
        <taxon>Eukaryota</taxon>
        <taxon>Metazoa</taxon>
        <taxon>Ecdysozoa</taxon>
        <taxon>Arthropoda</taxon>
        <taxon>Hexapoda</taxon>
        <taxon>Insecta</taxon>
        <taxon>Pterygota</taxon>
        <taxon>Neoptera</taxon>
        <taxon>Endopterygota</taxon>
        <taxon>Diptera</taxon>
        <taxon>Nematocera</taxon>
        <taxon>Culicoidea</taxon>
        <taxon>Culicidae</taxon>
        <taxon>Anophelinae</taxon>
        <taxon>Anopheles</taxon>
        <taxon>Anopheles maculatus group</taxon>
    </lineage>
</organism>
<evidence type="ECO:0000256" key="7">
    <source>
        <dbReference type="ARBA" id="ARBA00023136"/>
    </source>
</evidence>
<feature type="transmembrane region" description="Helical" evidence="12">
    <location>
        <begin position="187"/>
        <end position="208"/>
    </location>
</feature>
<feature type="transmembrane region" description="Helical" evidence="12">
    <location>
        <begin position="149"/>
        <end position="175"/>
    </location>
</feature>
<comment type="similarity">
    <text evidence="2 11">Belongs to the G-protein coupled receptor 1 family.</text>
</comment>
<dbReference type="GO" id="GO:0004993">
    <property type="term" value="F:G protein-coupled serotonin receptor activity"/>
    <property type="evidence" value="ECO:0007669"/>
    <property type="project" value="UniProtKB-ARBA"/>
</dbReference>
<keyword evidence="5 12" id="KW-1133">Transmembrane helix</keyword>
<protein>
    <recommendedName>
        <fullName evidence="13">G-protein coupled receptors family 1 profile domain-containing protein</fullName>
    </recommendedName>
</protein>
<dbReference type="PROSITE" id="PS00237">
    <property type="entry name" value="G_PROTEIN_RECEP_F1_1"/>
    <property type="match status" value="1"/>
</dbReference>
<reference evidence="15" key="1">
    <citation type="submission" date="2013-09" db="EMBL/GenBank/DDBJ databases">
        <title>The Genome Sequence of Anopheles maculatus species B.</title>
        <authorList>
            <consortium name="The Broad Institute Genomics Platform"/>
            <person name="Neafsey D.E."/>
            <person name="Besansky N."/>
            <person name="Howell P."/>
            <person name="Walton C."/>
            <person name="Young S.K."/>
            <person name="Zeng Q."/>
            <person name="Gargeya S."/>
            <person name="Fitzgerald M."/>
            <person name="Haas B."/>
            <person name="Abouelleil A."/>
            <person name="Allen A.W."/>
            <person name="Alvarado L."/>
            <person name="Arachchi H.M."/>
            <person name="Berlin A.M."/>
            <person name="Chapman S.B."/>
            <person name="Gainer-Dewar J."/>
            <person name="Goldberg J."/>
            <person name="Griggs A."/>
            <person name="Gujja S."/>
            <person name="Hansen M."/>
            <person name="Howarth C."/>
            <person name="Imamovic A."/>
            <person name="Ireland A."/>
            <person name="Larimer J."/>
            <person name="McCowan C."/>
            <person name="Murphy C."/>
            <person name="Pearson M."/>
            <person name="Poon T.W."/>
            <person name="Priest M."/>
            <person name="Roberts A."/>
            <person name="Saif S."/>
            <person name="Shea T."/>
            <person name="Sisk P."/>
            <person name="Sykes S."/>
            <person name="Wortman J."/>
            <person name="Nusbaum C."/>
            <person name="Birren B."/>
        </authorList>
    </citation>
    <scope>NUCLEOTIDE SEQUENCE [LARGE SCALE GENOMIC DNA]</scope>
    <source>
        <strain evidence="15">maculatus3</strain>
    </source>
</reference>
<dbReference type="Proteomes" id="UP000075901">
    <property type="component" value="Unassembled WGS sequence"/>
</dbReference>
<dbReference type="Pfam" id="PF00001">
    <property type="entry name" value="7tm_1"/>
    <property type="match status" value="1"/>
</dbReference>
<dbReference type="InterPro" id="IPR000276">
    <property type="entry name" value="GPCR_Rhodpsn"/>
</dbReference>
<evidence type="ECO:0000256" key="12">
    <source>
        <dbReference type="SAM" id="Phobius"/>
    </source>
</evidence>
<feature type="transmembrane region" description="Helical" evidence="12">
    <location>
        <begin position="269"/>
        <end position="292"/>
    </location>
</feature>
<evidence type="ECO:0000256" key="4">
    <source>
        <dbReference type="ARBA" id="ARBA00022692"/>
    </source>
</evidence>
<feature type="transmembrane region" description="Helical" evidence="12">
    <location>
        <begin position="113"/>
        <end position="140"/>
    </location>
</feature>
<dbReference type="EnsemblMetazoa" id="AMAM000375-RA">
    <property type="protein sequence ID" value="AMAM000375-PA"/>
    <property type="gene ID" value="AMAM000375"/>
</dbReference>
<dbReference type="SUPFAM" id="SSF81321">
    <property type="entry name" value="Family A G protein-coupled receptor-like"/>
    <property type="match status" value="1"/>
</dbReference>
<dbReference type="GO" id="GO:0005886">
    <property type="term" value="C:plasma membrane"/>
    <property type="evidence" value="ECO:0007669"/>
    <property type="project" value="UniProtKB-SubCell"/>
</dbReference>
<evidence type="ECO:0000256" key="5">
    <source>
        <dbReference type="ARBA" id="ARBA00022989"/>
    </source>
</evidence>
<evidence type="ECO:0000256" key="6">
    <source>
        <dbReference type="ARBA" id="ARBA00023040"/>
    </source>
</evidence>
<keyword evidence="4 11" id="KW-0812">Transmembrane</keyword>
<evidence type="ECO:0000256" key="2">
    <source>
        <dbReference type="ARBA" id="ARBA00010663"/>
    </source>
</evidence>
<keyword evidence="9 11" id="KW-0675">Receptor</keyword>
<keyword evidence="15" id="KW-1185">Reference proteome</keyword>
<keyword evidence="6 11" id="KW-0297">G-protein coupled receptor</keyword>
<proteinExistence type="inferred from homology"/>
<evidence type="ECO:0000256" key="11">
    <source>
        <dbReference type="RuleBase" id="RU000688"/>
    </source>
</evidence>
<comment type="subcellular location">
    <subcellularLocation>
        <location evidence="1">Cell membrane</location>
        <topology evidence="1">Multi-pass membrane protein</topology>
    </subcellularLocation>
</comment>
<sequence length="434" mass="47488">MDSATIATASKHRTDIDGAGRTDGVPVALTVATTVANLLLASPSPGHATTSTVATSWAITTETAAQPYLVYGANLSSLPYLDANSTASLYSLSPVDASTPAPTGSPNVTVSTIVISIILLAVIVGTVIGNVLVCVAVCLVRKLRRPCNYLLVSLAISDLCVALLVMPMALLYEVLEEWRFGEVFCDIWVAFDVLSCTASILNLCAISVDRYWAITKPLEYGVKRTPRRMIACIVLVWLAAACISLPPLLILGNEHEINGQPACSVCQNFFYQIYATLGSFYIPLAVMLFVYFQIFRAARRIVMEEKRAQKRLESAINGATQVVQQQEKKPPGMTTGVGEKGVAVKVTTSSPQNKRLRFQLAKERKASTTLGIIMSAFTICWLPFFILALVRPFMKDDHRTLSSFFLWLGYANSLLNPIIYATLNRDFRKPFQEI</sequence>
<dbReference type="PROSITE" id="PS50262">
    <property type="entry name" value="G_PROTEIN_RECEP_F1_2"/>
    <property type="match status" value="1"/>
</dbReference>
<evidence type="ECO:0000313" key="14">
    <source>
        <dbReference type="EnsemblMetazoa" id="AMAM000375-PA"/>
    </source>
</evidence>
<dbReference type="Gene3D" id="1.20.1070.10">
    <property type="entry name" value="Rhodopsin 7-helix transmembrane proteins"/>
    <property type="match status" value="1"/>
</dbReference>
<dbReference type="GO" id="GO:0071880">
    <property type="term" value="P:adenylate cyclase-activating adrenergic receptor signaling pathway"/>
    <property type="evidence" value="ECO:0007669"/>
    <property type="project" value="TreeGrafter"/>
</dbReference>
<dbReference type="InterPro" id="IPR017452">
    <property type="entry name" value="GPCR_Rhodpsn_7TM"/>
</dbReference>
<reference evidence="14" key="2">
    <citation type="submission" date="2020-05" db="UniProtKB">
        <authorList>
            <consortium name="EnsemblMetazoa"/>
        </authorList>
    </citation>
    <scope>IDENTIFICATION</scope>
    <source>
        <strain evidence="14">maculatus3</strain>
    </source>
</reference>
<dbReference type="GO" id="GO:0043410">
    <property type="term" value="P:positive regulation of MAPK cascade"/>
    <property type="evidence" value="ECO:0007669"/>
    <property type="project" value="TreeGrafter"/>
</dbReference>
<evidence type="ECO:0000256" key="1">
    <source>
        <dbReference type="ARBA" id="ARBA00004651"/>
    </source>
</evidence>
<evidence type="ECO:0000313" key="15">
    <source>
        <dbReference type="Proteomes" id="UP000075901"/>
    </source>
</evidence>